<dbReference type="AlphaFoldDB" id="A0A4Y9ZBB5"/>
<feature type="compositionally biased region" description="Basic residues" evidence="1">
    <location>
        <begin position="1"/>
        <end position="12"/>
    </location>
</feature>
<name>A0A4Y9ZBB5_9AGAM</name>
<evidence type="ECO:0000256" key="1">
    <source>
        <dbReference type="SAM" id="MobiDB-lite"/>
    </source>
</evidence>
<evidence type="ECO:0000313" key="3">
    <source>
        <dbReference type="Proteomes" id="UP000298327"/>
    </source>
</evidence>
<proteinExistence type="predicted"/>
<protein>
    <submittedName>
        <fullName evidence="2">Uncharacterized protein</fullName>
    </submittedName>
</protein>
<dbReference type="STRING" id="205917.A0A4Y9ZBB5"/>
<keyword evidence="3" id="KW-1185">Reference proteome</keyword>
<feature type="region of interest" description="Disordered" evidence="1">
    <location>
        <begin position="195"/>
        <end position="251"/>
    </location>
</feature>
<organism evidence="2 3">
    <name type="scientific">Dentipellis fragilis</name>
    <dbReference type="NCBI Taxonomy" id="205917"/>
    <lineage>
        <taxon>Eukaryota</taxon>
        <taxon>Fungi</taxon>
        <taxon>Dikarya</taxon>
        <taxon>Basidiomycota</taxon>
        <taxon>Agaricomycotina</taxon>
        <taxon>Agaricomycetes</taxon>
        <taxon>Russulales</taxon>
        <taxon>Hericiaceae</taxon>
        <taxon>Dentipellis</taxon>
    </lineage>
</organism>
<gene>
    <name evidence="2" type="ORF">EVG20_g1731</name>
</gene>
<comment type="caution">
    <text evidence="2">The sequence shown here is derived from an EMBL/GenBank/DDBJ whole genome shotgun (WGS) entry which is preliminary data.</text>
</comment>
<evidence type="ECO:0000313" key="2">
    <source>
        <dbReference type="EMBL" id="TFY71277.1"/>
    </source>
</evidence>
<feature type="region of interest" description="Disordered" evidence="1">
    <location>
        <begin position="291"/>
        <end position="343"/>
    </location>
</feature>
<dbReference type="EMBL" id="SEOQ01000058">
    <property type="protein sequence ID" value="TFY71277.1"/>
    <property type="molecule type" value="Genomic_DNA"/>
</dbReference>
<feature type="region of interest" description="Disordered" evidence="1">
    <location>
        <begin position="77"/>
        <end position="138"/>
    </location>
</feature>
<feature type="compositionally biased region" description="Acidic residues" evidence="1">
    <location>
        <begin position="311"/>
        <end position="343"/>
    </location>
</feature>
<reference evidence="2 3" key="1">
    <citation type="submission" date="2019-02" db="EMBL/GenBank/DDBJ databases">
        <title>Genome sequencing of the rare red list fungi Dentipellis fragilis.</title>
        <authorList>
            <person name="Buettner E."/>
            <person name="Kellner H."/>
        </authorList>
    </citation>
    <scope>NUCLEOTIDE SEQUENCE [LARGE SCALE GENOMIC DNA]</scope>
    <source>
        <strain evidence="2 3">DSM 105465</strain>
    </source>
</reference>
<feature type="compositionally biased region" description="Basic residues" evidence="1">
    <location>
        <begin position="37"/>
        <end position="46"/>
    </location>
</feature>
<feature type="region of interest" description="Disordered" evidence="1">
    <location>
        <begin position="1"/>
        <end position="50"/>
    </location>
</feature>
<feature type="compositionally biased region" description="Basic residues" evidence="1">
    <location>
        <begin position="195"/>
        <end position="204"/>
    </location>
</feature>
<dbReference type="Proteomes" id="UP000298327">
    <property type="component" value="Unassembled WGS sequence"/>
</dbReference>
<accession>A0A4Y9ZBB5</accession>
<feature type="compositionally biased region" description="Acidic residues" evidence="1">
    <location>
        <begin position="211"/>
        <end position="246"/>
    </location>
</feature>
<sequence length="343" mass="38479">MSASRPHTRRLTTVHDVASLRVHPDGSRVPANPRPAGRPKRLHTRQARYTTKDVRGNWIARDAAGLGTVKKTITVEAAASGEEEEDGVVSVQEKDKGSARGTNAGSADEEGEEVGKRSEGYRARKRRRFENDYDFLGGRDSQIASQAAEASSSKLGLPVPSSDLLKCIHHFTSSYYASKGQLFNASYEYRVRRKEKLRKKKGKERQRNDDSSQEEDEGDEESQTEEDEQDDEVEEDEGDADEDEDAAIFKRRKRKLRPKEEFRRDMYKLFDGSVLMALGVLLQEHVASFVGVNLPPDGQPIKPAVEAKGEEESEEGQLEVESEDEPQDEEVQEDDDGAEEHDD</sequence>
<dbReference type="OrthoDB" id="2565191at2759"/>
<feature type="compositionally biased region" description="Basic and acidic residues" evidence="1">
    <location>
        <begin position="113"/>
        <end position="122"/>
    </location>
</feature>